<protein>
    <submittedName>
        <fullName evidence="3">LysM domain-containing protein</fullName>
    </submittedName>
</protein>
<dbReference type="InterPro" id="IPR051532">
    <property type="entry name" value="Ester_Hydrolysis_Enzymes"/>
</dbReference>
<reference evidence="4" key="1">
    <citation type="submission" date="2016-11" db="EMBL/GenBank/DDBJ databases">
        <authorList>
            <person name="Varghese N."/>
            <person name="Submissions S."/>
        </authorList>
    </citation>
    <scope>NUCLEOTIDE SEQUENCE [LARGE SCALE GENOMIC DNA]</scope>
    <source>
        <strain evidence="4">DSM 22807</strain>
    </source>
</reference>
<dbReference type="SMART" id="SM00257">
    <property type="entry name" value="LysM"/>
    <property type="match status" value="1"/>
</dbReference>
<dbReference type="InterPro" id="IPR018392">
    <property type="entry name" value="LysM"/>
</dbReference>
<dbReference type="InterPro" id="IPR036514">
    <property type="entry name" value="SGNH_hydro_sf"/>
</dbReference>
<proteinExistence type="predicted"/>
<feature type="domain" description="LysM" evidence="2">
    <location>
        <begin position="203"/>
        <end position="246"/>
    </location>
</feature>
<evidence type="ECO:0000313" key="3">
    <source>
        <dbReference type="EMBL" id="SHI50561.1"/>
    </source>
</evidence>
<dbReference type="SUPFAM" id="SSF54106">
    <property type="entry name" value="LysM domain"/>
    <property type="match status" value="1"/>
</dbReference>
<dbReference type="Pfam" id="PF01476">
    <property type="entry name" value="LysM"/>
    <property type="match status" value="1"/>
</dbReference>
<feature type="chain" id="PRO_5012206528" evidence="1">
    <location>
        <begin position="19"/>
        <end position="472"/>
    </location>
</feature>
<dbReference type="STRING" id="683124.SAMN05444337_0164"/>
<dbReference type="Pfam" id="PF13472">
    <property type="entry name" value="Lipase_GDSL_2"/>
    <property type="match status" value="1"/>
</dbReference>
<organism evidence="3 4">
    <name type="scientific">Flavobacterium haoranii</name>
    <dbReference type="NCBI Taxonomy" id="683124"/>
    <lineage>
        <taxon>Bacteria</taxon>
        <taxon>Pseudomonadati</taxon>
        <taxon>Bacteroidota</taxon>
        <taxon>Flavobacteriia</taxon>
        <taxon>Flavobacteriales</taxon>
        <taxon>Flavobacteriaceae</taxon>
        <taxon>Flavobacterium</taxon>
    </lineage>
</organism>
<dbReference type="InterPro" id="IPR036779">
    <property type="entry name" value="LysM_dom_sf"/>
</dbReference>
<keyword evidence="1" id="KW-0732">Signal</keyword>
<evidence type="ECO:0000256" key="1">
    <source>
        <dbReference type="SAM" id="SignalP"/>
    </source>
</evidence>
<dbReference type="PANTHER" id="PTHR30383">
    <property type="entry name" value="THIOESTERASE 1/PROTEASE 1/LYSOPHOSPHOLIPASE L1"/>
    <property type="match status" value="1"/>
</dbReference>
<dbReference type="Gene3D" id="3.40.50.1110">
    <property type="entry name" value="SGNH hydrolase"/>
    <property type="match status" value="2"/>
</dbReference>
<feature type="signal peptide" evidence="1">
    <location>
        <begin position="1"/>
        <end position="18"/>
    </location>
</feature>
<dbReference type="PANTHER" id="PTHR30383:SF29">
    <property type="entry name" value="SGNH HYDROLASE-TYPE ESTERASE DOMAIN-CONTAINING PROTEIN"/>
    <property type="match status" value="1"/>
</dbReference>
<dbReference type="Proteomes" id="UP000184232">
    <property type="component" value="Unassembled WGS sequence"/>
</dbReference>
<accession>A0A1M6BPB8</accession>
<dbReference type="CDD" id="cd00118">
    <property type="entry name" value="LysM"/>
    <property type="match status" value="1"/>
</dbReference>
<evidence type="ECO:0000313" key="4">
    <source>
        <dbReference type="Proteomes" id="UP000184232"/>
    </source>
</evidence>
<evidence type="ECO:0000259" key="2">
    <source>
        <dbReference type="PROSITE" id="PS51782"/>
    </source>
</evidence>
<keyword evidence="4" id="KW-1185">Reference proteome</keyword>
<dbReference type="GO" id="GO:0016788">
    <property type="term" value="F:hydrolase activity, acting on ester bonds"/>
    <property type="evidence" value="ECO:0007669"/>
    <property type="project" value="UniProtKB-ARBA"/>
</dbReference>
<dbReference type="RefSeq" id="WP_072780470.1">
    <property type="nucleotide sequence ID" value="NZ_CP045292.1"/>
</dbReference>
<dbReference type="PROSITE" id="PS51782">
    <property type="entry name" value="LYSM"/>
    <property type="match status" value="1"/>
</dbReference>
<dbReference type="InterPro" id="IPR013830">
    <property type="entry name" value="SGNH_hydro"/>
</dbReference>
<sequence>MRIKLLAFLFFVGLCSFAQDSTEVFLDEVEIDTAAVVIAEENSFSNEIINSKSIHNFYQKLAQLEKTKNCKLRIVHIGDSHIQADLFTGKMRSLLQERFGNGGLGFSFPYNLAKTNGNYFIKYSATTSFESYRNIYPDTTKPVGLSGIALETRAKDFAIELSVRDKSFSFNTIKVITPNNKKLFDLATASKEIKIESSVPKTIVHKIKKGEAISIIADKYNVSITALKKANGLKNNNIQAGKTLKIPTNEMQPQTISRKEFLPLELYQDKFSHNYYSNDLLEKIYLIPSENKENYALNGVVLENNNSGIVYNAIGVNGAKATDYNKFPMFFNQLKSLEADLVVISLGTNESFDKQDATTYFTNLNEMILAIKSKNPAAEILVTTPPPSLFKRKYPNTIVADYSRILLEKAEENNFAVWNMFEALGGLYSVNKNFSKGYMSKDKVHYSKAGYELQGTLFYEALFNSYEDLIHE</sequence>
<dbReference type="AlphaFoldDB" id="A0A1M6BPB8"/>
<dbReference type="OrthoDB" id="9764375at2"/>
<name>A0A1M6BPB8_9FLAO</name>
<dbReference type="Gene3D" id="3.10.350.10">
    <property type="entry name" value="LysM domain"/>
    <property type="match status" value="1"/>
</dbReference>
<gene>
    <name evidence="3" type="ORF">SAMN05444337_0164</name>
</gene>
<dbReference type="EMBL" id="FQZH01000001">
    <property type="protein sequence ID" value="SHI50561.1"/>
    <property type="molecule type" value="Genomic_DNA"/>
</dbReference>
<dbReference type="SUPFAM" id="SSF52266">
    <property type="entry name" value="SGNH hydrolase"/>
    <property type="match status" value="1"/>
</dbReference>